<dbReference type="GO" id="GO:0005929">
    <property type="term" value="C:cilium"/>
    <property type="evidence" value="ECO:0007669"/>
    <property type="project" value="UniProtKB-SubCell"/>
</dbReference>
<dbReference type="EMBL" id="JAGTXO010000003">
    <property type="protein sequence ID" value="KAG8469277.1"/>
    <property type="molecule type" value="Genomic_DNA"/>
</dbReference>
<dbReference type="Pfam" id="PF23387">
    <property type="entry name" value="TPR_IFT80_172"/>
    <property type="match status" value="1"/>
</dbReference>
<dbReference type="SUPFAM" id="SSF50978">
    <property type="entry name" value="WD40 repeat-like"/>
    <property type="match status" value="2"/>
</dbReference>
<feature type="domain" description="IFT80/172/WDR35 TPR" evidence="6">
    <location>
        <begin position="608"/>
        <end position="753"/>
    </location>
</feature>
<dbReference type="SMART" id="SM00320">
    <property type="entry name" value="WD40"/>
    <property type="match status" value="8"/>
</dbReference>
<dbReference type="PANTHER" id="PTHR24098">
    <property type="entry name" value="OUTER SEGMENT 5"/>
    <property type="match status" value="1"/>
</dbReference>
<evidence type="ECO:0000256" key="3">
    <source>
        <dbReference type="ARBA" id="ARBA00023273"/>
    </source>
</evidence>
<dbReference type="FunFam" id="1.25.40.470:FF:000007">
    <property type="entry name" value="Intraflagellar transport 80 homolog (Chlamydomonas)"/>
    <property type="match status" value="1"/>
</dbReference>
<dbReference type="Proteomes" id="UP000751190">
    <property type="component" value="Unassembled WGS sequence"/>
</dbReference>
<keyword evidence="4" id="KW-0853">WD repeat</keyword>
<feature type="domain" description="IFT80 second beta-propeller" evidence="5">
    <location>
        <begin position="297"/>
        <end position="580"/>
    </location>
</feature>
<dbReference type="InterPro" id="IPR056157">
    <property type="entry name" value="TPR_IFT80_172_dom"/>
</dbReference>
<evidence type="ECO:0000256" key="2">
    <source>
        <dbReference type="ARBA" id="ARBA00023069"/>
    </source>
</evidence>
<evidence type="ECO:0000259" key="5">
    <source>
        <dbReference type="Pfam" id="PF23335"/>
    </source>
</evidence>
<dbReference type="GO" id="GO:0060271">
    <property type="term" value="P:cilium assembly"/>
    <property type="evidence" value="ECO:0007669"/>
    <property type="project" value="TreeGrafter"/>
</dbReference>
<evidence type="ECO:0000313" key="7">
    <source>
        <dbReference type="EMBL" id="KAG8469277.1"/>
    </source>
</evidence>
<comment type="subcellular location">
    <subcellularLocation>
        <location evidence="1">Cell projection</location>
        <location evidence="1">Cilium</location>
    </subcellularLocation>
</comment>
<protein>
    <recommendedName>
        <fullName evidence="9">Intraflagellar transport protein 80</fullName>
    </recommendedName>
</protein>
<dbReference type="PANTHER" id="PTHR24098:SF0">
    <property type="entry name" value="OUTER SEGMENT 5"/>
    <property type="match status" value="1"/>
</dbReference>
<feature type="repeat" description="WD" evidence="4">
    <location>
        <begin position="181"/>
        <end position="213"/>
    </location>
</feature>
<reference evidence="7" key="1">
    <citation type="submission" date="2021-05" db="EMBL/GenBank/DDBJ databases">
        <title>The genome of the haptophyte Pavlova lutheri (Diacronema luteri, Pavlovales) - a model for lipid biosynthesis in eukaryotic algae.</title>
        <authorList>
            <person name="Hulatt C.J."/>
            <person name="Posewitz M.C."/>
        </authorList>
    </citation>
    <scope>NUCLEOTIDE SEQUENCE</scope>
    <source>
        <strain evidence="7">NIVA-4/92</strain>
    </source>
</reference>
<proteinExistence type="predicted"/>
<organism evidence="7 8">
    <name type="scientific">Diacronema lutheri</name>
    <name type="common">Unicellular marine alga</name>
    <name type="synonym">Monochrysis lutheri</name>
    <dbReference type="NCBI Taxonomy" id="2081491"/>
    <lineage>
        <taxon>Eukaryota</taxon>
        <taxon>Haptista</taxon>
        <taxon>Haptophyta</taxon>
        <taxon>Pavlovophyceae</taxon>
        <taxon>Pavlovales</taxon>
        <taxon>Pavlovaceae</taxon>
        <taxon>Diacronema</taxon>
    </lineage>
</organism>
<dbReference type="InterPro" id="IPR036322">
    <property type="entry name" value="WD40_repeat_dom_sf"/>
</dbReference>
<dbReference type="InterPro" id="IPR015943">
    <property type="entry name" value="WD40/YVTN_repeat-like_dom_sf"/>
</dbReference>
<name>A0A8J5XVL8_DIALT</name>
<sequence>MRLKVGSVSKQHKEIATAAGWSFTNELVTCSDDNTIWRWSMNHEPIGQLMTLDAYVTALHWFPALPGKSDRKEQEIFVVSCTDGTFKLVHKAGRIEKSVEAHTGAVISLRWSHDGTSLATCGEDGVVKTWNRNGMLRATIATLDRSVYAIAWSPDGEQILYAAGKDLVIKPYQPSTKQTQWKAHDASVTSVDWNVVTSLIVSGGEDCKYKVWDAFGRQLYASAPFDFAVTSVAWCPSGAYFAVGSFNMLRLCDRSGWSISRGAPDCGSVYAISWTSDGTQLAAAGGNGAVCFGQIVDRELAWSHYEVHLEEAAKLSVHDVLTDGVDEIELRDRVIEFAMGFGYLVVATAAQCIVYSVTNWNTPHIFDLKEPVSTIKLAPRHFAMVDKLTGVQVYSYEGRALSHLKFVGLRPEFVSDKTLAISNDAAAFIDRSSPKLVRFLDPLSAKPACKDFAHALDIDEVHLSQMGHAYERKFAFVDRNRDLYLSTVSDKPDPVKLATMVDSARWNDENDMLLAVADGKLLVWLYPHAAFTDRELLQRTRSEQDASDLGKLPRCITFSGTRASIRRSDGAVITVSVSPYPVKLLAFCAAGEWEAALRLCRYVKDQQLWACLAAMAVAGQDYNAAEVAYAAIEEVDKLKYMLYIRDLPSKESRTAAVLNFQRKPDEALQVLVQGGLIYRAIKLNVRLHQWQAALEMAVKYSTHVDTVLYYRQEFLRVAKRAEEMPLFLQYAAKVQIDPEAIKQKIEADKEAEKRRPGAAPYQ</sequence>
<gene>
    <name evidence="7" type="ORF">KFE25_007795</name>
</gene>
<evidence type="ECO:0008006" key="9">
    <source>
        <dbReference type="Google" id="ProtNLM"/>
    </source>
</evidence>
<dbReference type="PROSITE" id="PS50082">
    <property type="entry name" value="WD_REPEATS_2"/>
    <property type="match status" value="2"/>
</dbReference>
<dbReference type="GO" id="GO:0030992">
    <property type="term" value="C:intraciliary transport particle B"/>
    <property type="evidence" value="ECO:0007669"/>
    <property type="project" value="TreeGrafter"/>
</dbReference>
<keyword evidence="2" id="KW-0969">Cilium</keyword>
<dbReference type="Gene3D" id="2.130.10.10">
    <property type="entry name" value="YVTN repeat-like/Quinoprotein amine dehydrogenase"/>
    <property type="match status" value="2"/>
</dbReference>
<evidence type="ECO:0000256" key="1">
    <source>
        <dbReference type="ARBA" id="ARBA00004138"/>
    </source>
</evidence>
<evidence type="ECO:0000313" key="8">
    <source>
        <dbReference type="Proteomes" id="UP000751190"/>
    </source>
</evidence>
<evidence type="ECO:0000259" key="6">
    <source>
        <dbReference type="Pfam" id="PF23387"/>
    </source>
</evidence>
<comment type="caution">
    <text evidence="7">The sequence shown here is derived from an EMBL/GenBank/DDBJ whole genome shotgun (WGS) entry which is preliminary data.</text>
</comment>
<keyword evidence="3" id="KW-0966">Cell projection</keyword>
<dbReference type="InterPro" id="IPR056456">
    <property type="entry name" value="Beta-prop_IFT80_2nd"/>
</dbReference>
<dbReference type="Gene3D" id="1.25.40.470">
    <property type="match status" value="1"/>
</dbReference>
<dbReference type="PROSITE" id="PS50294">
    <property type="entry name" value="WD_REPEATS_REGION"/>
    <property type="match status" value="2"/>
</dbReference>
<evidence type="ECO:0000256" key="4">
    <source>
        <dbReference type="PROSITE-ProRule" id="PRU00221"/>
    </source>
</evidence>
<dbReference type="Pfam" id="PF00400">
    <property type="entry name" value="WD40"/>
    <property type="match status" value="3"/>
</dbReference>
<dbReference type="InterPro" id="IPR001680">
    <property type="entry name" value="WD40_rpt"/>
</dbReference>
<feature type="repeat" description="WD" evidence="4">
    <location>
        <begin position="99"/>
        <end position="131"/>
    </location>
</feature>
<keyword evidence="8" id="KW-1185">Reference proteome</keyword>
<accession>A0A8J5XVL8</accession>
<dbReference type="AlphaFoldDB" id="A0A8J5XVL8"/>
<dbReference type="OrthoDB" id="408728at2759"/>
<dbReference type="Pfam" id="PF23335">
    <property type="entry name" value="Beta-prop_IFT80_2nd"/>
    <property type="match status" value="1"/>
</dbReference>
<dbReference type="OMA" id="WDAQGAN"/>